<dbReference type="Gene3D" id="1.10.239.10">
    <property type="entry name" value="Elicitin domain"/>
    <property type="match status" value="1"/>
</dbReference>
<keyword evidence="9" id="KW-1185">Reference proteome</keyword>
<evidence type="ECO:0000256" key="4">
    <source>
        <dbReference type="ARBA" id="ARBA00022978"/>
    </source>
</evidence>
<comment type="similarity">
    <text evidence="2 6">Belongs to the elicitin family.</text>
</comment>
<evidence type="ECO:0000256" key="5">
    <source>
        <dbReference type="ARBA" id="ARBA00023157"/>
    </source>
</evidence>
<evidence type="ECO:0000313" key="8">
    <source>
        <dbReference type="EMBL" id="GMF18488.1"/>
    </source>
</evidence>
<evidence type="ECO:0000256" key="2">
    <source>
        <dbReference type="ARBA" id="ARBA00009544"/>
    </source>
</evidence>
<gene>
    <name evidence="8" type="ORF">Plil01_000691800</name>
</gene>
<keyword evidence="3 6" id="KW-0964">Secreted</keyword>
<dbReference type="Proteomes" id="UP001165083">
    <property type="component" value="Unassembled WGS sequence"/>
</dbReference>
<proteinExistence type="inferred from homology"/>
<reference evidence="8" key="1">
    <citation type="submission" date="2023-04" db="EMBL/GenBank/DDBJ databases">
        <title>Phytophthora lilii NBRC 32176.</title>
        <authorList>
            <person name="Ichikawa N."/>
            <person name="Sato H."/>
            <person name="Tonouchi N."/>
        </authorList>
    </citation>
    <scope>NUCLEOTIDE SEQUENCE</scope>
    <source>
        <strain evidence="8">NBRC 32176</strain>
    </source>
</reference>
<sequence length="86" mass="8545">MRVSASVTALGLVLVVGVVNSDDACSTSDLIRIAASPNVAGCSKAAGFNSISTISDLTPEQINAICESSACVALIKDIAAMGLGDC</sequence>
<dbReference type="OrthoDB" id="128130at2759"/>
<dbReference type="InterPro" id="IPR002200">
    <property type="entry name" value="Elicitin"/>
</dbReference>
<feature type="chain" id="PRO_5040818940" description="Elicitin" evidence="7">
    <location>
        <begin position="22"/>
        <end position="86"/>
    </location>
</feature>
<keyword evidence="7" id="KW-0732">Signal</keyword>
<evidence type="ECO:0000256" key="7">
    <source>
        <dbReference type="SAM" id="SignalP"/>
    </source>
</evidence>
<protein>
    <recommendedName>
        <fullName evidence="6">Elicitin</fullName>
    </recommendedName>
</protein>
<comment type="caution">
    <text evidence="8">The sequence shown here is derived from an EMBL/GenBank/DDBJ whole genome shotgun (WGS) entry which is preliminary data.</text>
</comment>
<accession>A0A9W6TRF3</accession>
<evidence type="ECO:0000256" key="6">
    <source>
        <dbReference type="RuleBase" id="RU368111"/>
    </source>
</evidence>
<evidence type="ECO:0000256" key="1">
    <source>
        <dbReference type="ARBA" id="ARBA00004613"/>
    </source>
</evidence>
<evidence type="ECO:0000256" key="3">
    <source>
        <dbReference type="ARBA" id="ARBA00022525"/>
    </source>
</evidence>
<dbReference type="Pfam" id="PF00964">
    <property type="entry name" value="Elicitin"/>
    <property type="match status" value="1"/>
</dbReference>
<organism evidence="8 9">
    <name type="scientific">Phytophthora lilii</name>
    <dbReference type="NCBI Taxonomy" id="2077276"/>
    <lineage>
        <taxon>Eukaryota</taxon>
        <taxon>Sar</taxon>
        <taxon>Stramenopiles</taxon>
        <taxon>Oomycota</taxon>
        <taxon>Peronosporomycetes</taxon>
        <taxon>Peronosporales</taxon>
        <taxon>Peronosporaceae</taxon>
        <taxon>Phytophthora</taxon>
    </lineage>
</organism>
<dbReference type="GO" id="GO:0052040">
    <property type="term" value="P:symbiont-mediated perturbation of host programmed cell death"/>
    <property type="evidence" value="ECO:0007669"/>
    <property type="project" value="UniProtKB-UniRule"/>
</dbReference>
<dbReference type="GO" id="GO:0005576">
    <property type="term" value="C:extracellular region"/>
    <property type="evidence" value="ECO:0007669"/>
    <property type="project" value="UniProtKB-SubCell"/>
</dbReference>
<evidence type="ECO:0000313" key="9">
    <source>
        <dbReference type="Proteomes" id="UP001165083"/>
    </source>
</evidence>
<dbReference type="SUPFAM" id="SSF48647">
    <property type="entry name" value="Fungal elicitin"/>
    <property type="match status" value="1"/>
</dbReference>
<dbReference type="AlphaFoldDB" id="A0A9W6TRF3"/>
<keyword evidence="5 6" id="KW-1015">Disulfide bond</keyword>
<feature type="signal peptide" evidence="7">
    <location>
        <begin position="1"/>
        <end position="21"/>
    </location>
</feature>
<comment type="subcellular location">
    <subcellularLocation>
        <location evidence="1 6">Secreted</location>
    </subcellularLocation>
</comment>
<keyword evidence="4 6" id="KW-0928">Hypersensitive response elicitation</keyword>
<dbReference type="EMBL" id="BSXW01000318">
    <property type="protein sequence ID" value="GMF18488.1"/>
    <property type="molecule type" value="Genomic_DNA"/>
</dbReference>
<name>A0A9W6TRF3_9STRA</name>
<dbReference type="InterPro" id="IPR036470">
    <property type="entry name" value="Elicitin_sf"/>
</dbReference>
<comment type="function">
    <text evidence="6">Induces local and distal defense responses (incompatible hypersensitive reaction) in plants from the solanaceae and cruciferae families. Elicits leaf necrosis and causes the accumulation of pathogenesis-related proteins. Might interact with the lipidic molecules of the plasma membrane.</text>
</comment>